<keyword evidence="1" id="KW-1133">Transmembrane helix</keyword>
<keyword evidence="1" id="KW-0472">Membrane</keyword>
<gene>
    <name evidence="2" type="ORF">Aca07nite_37900</name>
</gene>
<name>A0ABQ3WJY4_9ACTN</name>
<feature type="transmembrane region" description="Helical" evidence="1">
    <location>
        <begin position="135"/>
        <end position="154"/>
    </location>
</feature>
<keyword evidence="1" id="KW-0812">Transmembrane</keyword>
<evidence type="ECO:0000256" key="1">
    <source>
        <dbReference type="SAM" id="Phobius"/>
    </source>
</evidence>
<proteinExistence type="predicted"/>
<reference evidence="2" key="1">
    <citation type="submission" date="2021-01" db="EMBL/GenBank/DDBJ databases">
        <title>Whole genome shotgun sequence of Actinoplanes capillaceus NBRC 16408.</title>
        <authorList>
            <person name="Komaki H."/>
            <person name="Tamura T."/>
        </authorList>
    </citation>
    <scope>NUCLEOTIDE SEQUENCE [LARGE SCALE GENOMIC DNA]</scope>
    <source>
        <strain evidence="2">NBRC 16408</strain>
    </source>
</reference>
<feature type="transmembrane region" description="Helical" evidence="1">
    <location>
        <begin position="33"/>
        <end position="54"/>
    </location>
</feature>
<feature type="transmembrane region" description="Helical" evidence="1">
    <location>
        <begin position="99"/>
        <end position="123"/>
    </location>
</feature>
<accession>A0ABQ3WJY4</accession>
<evidence type="ECO:0000313" key="2">
    <source>
        <dbReference type="EMBL" id="GID46515.1"/>
    </source>
</evidence>
<sequence length="627" mass="62674">MLAAVLLPVVAVELLVTAVLDRFAGDRPAVAAAMLGLLVASWIIGLLAGVGAVVRGLGVAGALRRAVAFLPVVAAWLVAVGGAVYLGMLMVAGSGSVPLVLAVLAAGGLVASRLLLALAARAIGARDRPVSWREAGAFLLGGVVVPALAASLLPGFAADVVLLLFALAAQVGLAAFAHVTEIPAGSATGADAAGSSAGADGAGSSAGADAAGSATGADAAGPLAGADAVGSSAGSGLAGSGVAEGPVGSRVGAGPGVRVWPGVAMMAVAVLVAGGLAVAGRFGGPVRTNDVGPSGPVAVAWPAGRHPVIVTDAGIWFCDDDLCEEFTDVNGGPSAMGGFAAVGFAADGTVVKTAVTGGPDKGGPFLHYARCVPDGCREAWLPVRASAREKLDPMAWVEAAGAPAPDGSLWFFVAAPAEGGELGRYRFSLIRCADLECAEPRRHDLGVTDRSPEDGYRNGTRARLTIGADGRPDAAFWTGMSVLRFSCDPVTCSNPRKTANAGVAPRGVWTTAGDRIVAYLDQQLFQGGELTTVATGSANGTGGLAVAGPSVYVAAALPGPPDRGFHLSIGEPARHWQQTVWRCTGGTCDSVPMDRYDGEPQHELVAVAEDGRILLVRPGRIVLREAP</sequence>
<organism evidence="2">
    <name type="scientific">Actinoplanes campanulatus</name>
    <dbReference type="NCBI Taxonomy" id="113559"/>
    <lineage>
        <taxon>Bacteria</taxon>
        <taxon>Bacillati</taxon>
        <taxon>Actinomycetota</taxon>
        <taxon>Actinomycetes</taxon>
        <taxon>Micromonosporales</taxon>
        <taxon>Micromonosporaceae</taxon>
        <taxon>Actinoplanes</taxon>
    </lineage>
</organism>
<protein>
    <submittedName>
        <fullName evidence="2">Uncharacterized protein</fullName>
    </submittedName>
</protein>
<comment type="caution">
    <text evidence="2">The sequence shown here is derived from an EMBL/GenBank/DDBJ whole genome shotgun (WGS) entry which is preliminary data.</text>
</comment>
<feature type="transmembrane region" description="Helical" evidence="1">
    <location>
        <begin position="66"/>
        <end position="87"/>
    </location>
</feature>
<dbReference type="EMBL" id="BOMF01000075">
    <property type="protein sequence ID" value="GID46515.1"/>
    <property type="molecule type" value="Genomic_DNA"/>
</dbReference>